<dbReference type="AlphaFoldDB" id="A0A4U6V2K4"/>
<evidence type="ECO:0000259" key="4">
    <source>
        <dbReference type="Pfam" id="PF00561"/>
    </source>
</evidence>
<dbReference type="Pfam" id="PF00561">
    <property type="entry name" value="Abhydrolase_1"/>
    <property type="match status" value="1"/>
</dbReference>
<keyword evidence="3" id="KW-0812">Transmembrane</keyword>
<keyword evidence="6" id="KW-1185">Reference proteome</keyword>
<dbReference type="SUPFAM" id="SSF53474">
    <property type="entry name" value="alpha/beta-Hydrolases"/>
    <property type="match status" value="1"/>
</dbReference>
<dbReference type="GO" id="GO:0034338">
    <property type="term" value="F:short-chain carboxylesterase activity"/>
    <property type="evidence" value="ECO:0007669"/>
    <property type="project" value="TreeGrafter"/>
</dbReference>
<dbReference type="Gene3D" id="3.40.50.1820">
    <property type="entry name" value="alpha/beta hydrolase"/>
    <property type="match status" value="1"/>
</dbReference>
<evidence type="ECO:0000256" key="2">
    <source>
        <dbReference type="SAM" id="MobiDB-lite"/>
    </source>
</evidence>
<feature type="region of interest" description="Disordered" evidence="2">
    <location>
        <begin position="449"/>
        <end position="510"/>
    </location>
</feature>
<feature type="domain" description="AB hydrolase-1" evidence="4">
    <location>
        <begin position="151"/>
        <end position="392"/>
    </location>
</feature>
<evidence type="ECO:0000313" key="6">
    <source>
        <dbReference type="Proteomes" id="UP000298652"/>
    </source>
</evidence>
<keyword evidence="3" id="KW-0472">Membrane</keyword>
<dbReference type="InterPro" id="IPR029058">
    <property type="entry name" value="AB_hydrolase_fold"/>
</dbReference>
<proteinExistence type="inferred from homology"/>
<name>A0A4U6V2K4_SETVI</name>
<feature type="transmembrane region" description="Helical" evidence="3">
    <location>
        <begin position="541"/>
        <end position="564"/>
    </location>
</feature>
<feature type="compositionally biased region" description="Polar residues" evidence="2">
    <location>
        <begin position="497"/>
        <end position="509"/>
    </location>
</feature>
<dbReference type="PANTHER" id="PTHR10794:SF63">
    <property type="entry name" value="ALPHA_BETA HYDROLASE 1, ISOFORM A"/>
    <property type="match status" value="1"/>
</dbReference>
<dbReference type="Proteomes" id="UP000298652">
    <property type="component" value="Chromosome 5"/>
</dbReference>
<gene>
    <name evidence="5" type="ORF">SEVIR_5G401400v2</name>
</gene>
<accession>A0A4U6V2K4</accession>
<evidence type="ECO:0000256" key="3">
    <source>
        <dbReference type="SAM" id="Phobius"/>
    </source>
</evidence>
<comment type="similarity">
    <text evidence="1">Belongs to the AB hydrolase superfamily. AB hydrolase 4 family.</text>
</comment>
<evidence type="ECO:0000256" key="1">
    <source>
        <dbReference type="ARBA" id="ARBA00010884"/>
    </source>
</evidence>
<dbReference type="GO" id="GO:0047372">
    <property type="term" value="F:monoacylglycerol lipase activity"/>
    <property type="evidence" value="ECO:0007669"/>
    <property type="project" value="TreeGrafter"/>
</dbReference>
<reference evidence="5" key="1">
    <citation type="submission" date="2019-03" db="EMBL/GenBank/DDBJ databases">
        <title>WGS assembly of Setaria viridis.</title>
        <authorList>
            <person name="Huang P."/>
            <person name="Jenkins J."/>
            <person name="Grimwood J."/>
            <person name="Barry K."/>
            <person name="Healey A."/>
            <person name="Mamidi S."/>
            <person name="Sreedasyam A."/>
            <person name="Shu S."/>
            <person name="Feldman M."/>
            <person name="Wu J."/>
            <person name="Yu Y."/>
            <person name="Chen C."/>
            <person name="Johnson J."/>
            <person name="Rokhsar D."/>
            <person name="Baxter I."/>
            <person name="Schmutz J."/>
            <person name="Brutnell T."/>
            <person name="Kellogg E."/>
        </authorList>
    </citation>
    <scope>NUCLEOTIDE SEQUENCE [LARGE SCALE GENOMIC DNA]</scope>
</reference>
<keyword evidence="3" id="KW-1133">Transmembrane helix</keyword>
<protein>
    <recommendedName>
        <fullName evidence="4">AB hydrolase-1 domain-containing protein</fullName>
    </recommendedName>
</protein>
<dbReference type="FunFam" id="3.40.50.1820:FF:000071">
    <property type="entry name" value="Embryogenesis-associated protein EMB8"/>
    <property type="match status" value="1"/>
</dbReference>
<dbReference type="InterPro" id="IPR000073">
    <property type="entry name" value="AB_hydrolase_1"/>
</dbReference>
<dbReference type="OMA" id="HATCVVS"/>
<dbReference type="PANTHER" id="PTHR10794">
    <property type="entry name" value="ABHYDROLASE DOMAIN-CONTAINING PROTEIN"/>
    <property type="match status" value="1"/>
</dbReference>
<dbReference type="Gramene" id="TKW17937">
    <property type="protein sequence ID" value="TKW17937"/>
    <property type="gene ID" value="SEVIR_5G401400v2"/>
</dbReference>
<dbReference type="InterPro" id="IPR050960">
    <property type="entry name" value="AB_hydrolase_4_sf"/>
</dbReference>
<organism evidence="5 6">
    <name type="scientific">Setaria viridis</name>
    <name type="common">Green bristlegrass</name>
    <name type="synonym">Setaria italica subsp. viridis</name>
    <dbReference type="NCBI Taxonomy" id="4556"/>
    <lineage>
        <taxon>Eukaryota</taxon>
        <taxon>Viridiplantae</taxon>
        <taxon>Streptophyta</taxon>
        <taxon>Embryophyta</taxon>
        <taxon>Tracheophyta</taxon>
        <taxon>Spermatophyta</taxon>
        <taxon>Magnoliopsida</taxon>
        <taxon>Liliopsida</taxon>
        <taxon>Poales</taxon>
        <taxon>Poaceae</taxon>
        <taxon>PACMAD clade</taxon>
        <taxon>Panicoideae</taxon>
        <taxon>Panicodae</taxon>
        <taxon>Paniceae</taxon>
        <taxon>Cenchrinae</taxon>
        <taxon>Setaria</taxon>
    </lineage>
</organism>
<evidence type="ECO:0000313" key="5">
    <source>
        <dbReference type="EMBL" id="TKW17937.1"/>
    </source>
</evidence>
<dbReference type="EMBL" id="CM016556">
    <property type="protein sequence ID" value="TKW17937.1"/>
    <property type="molecule type" value="Genomic_DNA"/>
</dbReference>
<sequence length="575" mass="63098">MSGSEAVAGGESAGELLLRAAAMVPAERYALAAAAAVSVFLYRFLELHVIGDILRGCRGGRVELTFHPASEIYHHVASKCRSLHGRYLATPWLASPHLQTLFLGISGRPPSFTYKRQLYTVRDGGTIALDWLLVSDLEDGDGFISENSSTPLVVVVPGLTSDSAAAYVKHLVYSIASKGWNVVVSNHRGLGGVSITSDCFYNGGWTEDVREVIKYLHHRYPKTPLFCVGTSIGANIVVKYLGEEGENTPVAGAAAICSPWDLLIGDRFISRKLVQRIYDKALAIGLKGYAKLHQPVLARLANWEGIKKSRSIREFDHHATCVVSRYETVDTYYRRCSSASYVGNVSVPLLCINALDDPLCTREAIPWDECRANKNIVLATTPNGGHLAFFQGLTARRLWWVGAASEFLFALHDSSYMHWQKANDHVLHSSLESSIDKSPYVNIMEDGMVAPVTKDGPGNNDGSPSKHEVDGVQLSNGVGGRQQLEVSGEKHDEHANGTGNDSTAGSANRQGEDVYNNKLHEIIAPVKRSINQLTRYQGRSVWLLAYIAFVTSWPLLGSLAFITFRKKFRNLLRAK</sequence>